<accession>I2GKT5</accession>
<gene>
    <name evidence="1" type="ORF">BN8_03689</name>
</gene>
<name>I2GKT5_9BACT</name>
<dbReference type="EMBL" id="CAIT01000007">
    <property type="protein sequence ID" value="CCH54511.1"/>
    <property type="molecule type" value="Genomic_DNA"/>
</dbReference>
<reference evidence="1 2" key="1">
    <citation type="journal article" date="2012" name="J. Bacteriol.">
        <title>Genome Sequence of the Filamentous Bacterium Fibrisoma limi BUZ 3T.</title>
        <authorList>
            <person name="Filippini M."/>
            <person name="Qi W."/>
            <person name="Jaenicke S."/>
            <person name="Goesmann A."/>
            <person name="Smits T.H."/>
            <person name="Bagheri H.C."/>
        </authorList>
    </citation>
    <scope>NUCLEOTIDE SEQUENCE [LARGE SCALE GENOMIC DNA]</scope>
    <source>
        <strain evidence="2">BUZ 3T</strain>
    </source>
</reference>
<proteinExistence type="predicted"/>
<sequence>MVWLQAQKAVALHRDGFAAGAGPVLFEQSFKTAFGDFNLPKGSQNHVATQRFGRPGALAGLGSNRATAVAERQGRTGTRSNGVDAYKHCIRQLQRLGVGC</sequence>
<evidence type="ECO:0000313" key="2">
    <source>
        <dbReference type="Proteomes" id="UP000009309"/>
    </source>
</evidence>
<evidence type="ECO:0000313" key="1">
    <source>
        <dbReference type="EMBL" id="CCH54511.1"/>
    </source>
</evidence>
<organism evidence="1 2">
    <name type="scientific">Fibrisoma limi BUZ 3</name>
    <dbReference type="NCBI Taxonomy" id="1185876"/>
    <lineage>
        <taxon>Bacteria</taxon>
        <taxon>Pseudomonadati</taxon>
        <taxon>Bacteroidota</taxon>
        <taxon>Cytophagia</taxon>
        <taxon>Cytophagales</taxon>
        <taxon>Spirosomataceae</taxon>
        <taxon>Fibrisoma</taxon>
    </lineage>
</organism>
<comment type="caution">
    <text evidence="1">The sequence shown here is derived from an EMBL/GenBank/DDBJ whole genome shotgun (WGS) entry which is preliminary data.</text>
</comment>
<dbReference type="Proteomes" id="UP000009309">
    <property type="component" value="Unassembled WGS sequence"/>
</dbReference>
<keyword evidence="2" id="KW-1185">Reference proteome</keyword>
<protein>
    <submittedName>
        <fullName evidence="1">Uncharacterized protein</fullName>
    </submittedName>
</protein>
<dbReference type="AlphaFoldDB" id="I2GKT5"/>